<dbReference type="PANTHER" id="PTHR10443:SF12">
    <property type="entry name" value="DIPEPTIDASE"/>
    <property type="match status" value="1"/>
</dbReference>
<dbReference type="STRING" id="29341.RSJ17_11885"/>
<dbReference type="CDD" id="cd01301">
    <property type="entry name" value="rDP_like"/>
    <property type="match status" value="1"/>
</dbReference>
<dbReference type="AlphaFoldDB" id="A0A0C1ULN6"/>
<dbReference type="Gene3D" id="3.20.20.140">
    <property type="entry name" value="Metal-dependent hydrolases"/>
    <property type="match status" value="1"/>
</dbReference>
<name>A0A0C1ULN6_9CLOT</name>
<dbReference type="Proteomes" id="UP000031366">
    <property type="component" value="Unassembled WGS sequence"/>
</dbReference>
<dbReference type="PANTHER" id="PTHR10443">
    <property type="entry name" value="MICROSOMAL DIPEPTIDASE"/>
    <property type="match status" value="1"/>
</dbReference>
<reference evidence="1 2" key="1">
    <citation type="journal article" date="2015" name="Infect. Genet. Evol.">
        <title>Genomic sequences of six botulinum neurotoxin-producing strains representing three clostridial species illustrate the mobility and diversity of botulinum neurotoxin genes.</title>
        <authorList>
            <person name="Smith T.J."/>
            <person name="Hill K.K."/>
            <person name="Xie G."/>
            <person name="Foley B.T."/>
            <person name="Williamson C.H."/>
            <person name="Foster J.T."/>
            <person name="Johnson S.L."/>
            <person name="Chertkov O."/>
            <person name="Teshima H."/>
            <person name="Gibbons H.S."/>
            <person name="Johnsky L.A."/>
            <person name="Karavis M.A."/>
            <person name="Smith L.A."/>
        </authorList>
    </citation>
    <scope>NUCLEOTIDE SEQUENCE [LARGE SCALE GENOMIC DNA]</scope>
    <source>
        <strain evidence="1 2">CDC 2741</strain>
    </source>
</reference>
<protein>
    <submittedName>
        <fullName evidence="1">Membrane dipeptidase family protein</fullName>
    </submittedName>
</protein>
<dbReference type="Pfam" id="PF01244">
    <property type="entry name" value="Peptidase_M19"/>
    <property type="match status" value="1"/>
</dbReference>
<proteinExistence type="predicted"/>
<dbReference type="PROSITE" id="PS51365">
    <property type="entry name" value="RENAL_DIPEPTIDASE_2"/>
    <property type="match status" value="1"/>
</dbReference>
<keyword evidence="2" id="KW-1185">Reference proteome</keyword>
<dbReference type="GO" id="GO:0070573">
    <property type="term" value="F:metallodipeptidase activity"/>
    <property type="evidence" value="ECO:0007669"/>
    <property type="project" value="InterPro"/>
</dbReference>
<dbReference type="OrthoDB" id="9804920at2"/>
<sequence length="314" mass="35615">MKMIDLHCDTIGRLMYTGDKVNLRKNNFSVDVEKLVKSDSMAQFFALYVDLQQVDDPLKYALDMLDRFYNEIQANSDKLRLATNYQELIENTTNNKISAFLTVEEGGVIQGKLSNLRNFYRLGVRLMTLTWNYTNEIGFPNCKSELQNKGLTEFGIDCVREMNNLGMIIDVSHLSDGGFYDVAKYSNKPFVASHSNSRQICHHPRNLNDDMIRVLAEKGGVTGINFEKSFLNNKGRSFAQDIVKHIKHIINIGGSEVVALGTDFDGIDDKGLEIDNIGDMDKLLVALNNEGFSDDIIEKIFYKNALRVIKEVMK</sequence>
<dbReference type="EMBL" id="AYSO01000012">
    <property type="protein sequence ID" value="KIE48155.1"/>
    <property type="molecule type" value="Genomic_DNA"/>
</dbReference>
<evidence type="ECO:0000313" key="2">
    <source>
        <dbReference type="Proteomes" id="UP000031366"/>
    </source>
</evidence>
<dbReference type="GO" id="GO:0006508">
    <property type="term" value="P:proteolysis"/>
    <property type="evidence" value="ECO:0007669"/>
    <property type="project" value="InterPro"/>
</dbReference>
<accession>A0A0C1ULN6</accession>
<dbReference type="InterPro" id="IPR008257">
    <property type="entry name" value="Pept_M19"/>
</dbReference>
<comment type="caution">
    <text evidence="1">The sequence shown here is derived from an EMBL/GenBank/DDBJ whole genome shotgun (WGS) entry which is preliminary data.</text>
</comment>
<dbReference type="InterPro" id="IPR032466">
    <property type="entry name" value="Metal_Hydrolase"/>
</dbReference>
<organism evidence="1 2">
    <name type="scientific">Clostridium argentinense CDC 2741</name>
    <dbReference type="NCBI Taxonomy" id="1418104"/>
    <lineage>
        <taxon>Bacteria</taxon>
        <taxon>Bacillati</taxon>
        <taxon>Bacillota</taxon>
        <taxon>Clostridia</taxon>
        <taxon>Eubacteriales</taxon>
        <taxon>Clostridiaceae</taxon>
        <taxon>Clostridium</taxon>
    </lineage>
</organism>
<evidence type="ECO:0000313" key="1">
    <source>
        <dbReference type="EMBL" id="KIE48155.1"/>
    </source>
</evidence>
<dbReference type="SUPFAM" id="SSF51556">
    <property type="entry name" value="Metallo-dependent hydrolases"/>
    <property type="match status" value="1"/>
</dbReference>
<gene>
    <name evidence="1" type="ORF">U732_3848</name>
</gene>
<dbReference type="RefSeq" id="WP_039630362.1">
    <property type="nucleotide sequence ID" value="NZ_AYSO01000012.1"/>
</dbReference>